<dbReference type="KEGG" id="sfz:SFLOR_v1c06180"/>
<dbReference type="FunFam" id="1.10.730.10:FF:000014">
    <property type="entry name" value="Valine--tRNA ligase"/>
    <property type="match status" value="1"/>
</dbReference>
<dbReference type="Gene3D" id="1.10.730.10">
    <property type="entry name" value="Isoleucyl-tRNA Synthetase, Domain 1"/>
    <property type="match status" value="1"/>
</dbReference>
<dbReference type="SUPFAM" id="SSF50677">
    <property type="entry name" value="ValRS/IleRS/LeuRS editing domain"/>
    <property type="match status" value="1"/>
</dbReference>
<dbReference type="OrthoDB" id="9810365at2"/>
<dbReference type="GO" id="GO:0005829">
    <property type="term" value="C:cytosol"/>
    <property type="evidence" value="ECO:0007669"/>
    <property type="project" value="TreeGrafter"/>
</dbReference>
<keyword evidence="6 11" id="KW-0067">ATP-binding</keyword>
<dbReference type="PRINTS" id="PR00986">
    <property type="entry name" value="TRNASYNTHVAL"/>
</dbReference>
<feature type="binding site" evidence="11">
    <location>
        <position position="526"/>
    </location>
    <ligand>
        <name>ATP</name>
        <dbReference type="ChEBI" id="CHEBI:30616"/>
    </ligand>
</feature>
<sequence>MKELEKKYNHLEVEKDKYEFWLDQELFKAEFDKKKQPYSIVIPPPNVTGKLHLGHAWDGALQDILIRFKKLNGFDTVWIPGMDHAGIATQVKVEQRLREQGISRHDLGREKFIEKVWEWKEEYAKTIRSQWAKLGLSLDYSKEKFTYSDQLNEIVNYVFVNMYEKGLIYKGKRIINWDPKQKTAISNIEVIYKETKGAMYHFKYILNDNKSQFLQVATTRPETMFGDVCLVVNPKDERYSKYIGKTVINPSNQALIPVIGDEYVEIDFGTGIMKCTPAHDINDFELGLKHNLEQIVVMNDDATMNEKALEFNGLDRFVAREKIVEKLTKEGTFIKKEEITHQVGYSERSNVIVEPFISDQWFVKMDYLANQVLELQNSKEAINFYPNRFNETLNKWMQNTYDWTISRQLWWGHQIPAWYHNQTKEVYVGVNPPKDESNWTRDSDVLDTWFSSAFWPFATMDWNEKKESEMMKRYFPVSTMVTGYDIIFFWVARMVFQSLEFTKSKPFKDVLIHGLVRDSEGAKMSKSLGNGVDPMDVIEKYGADSLRYFLLTNSSPGQDLRYSEEKLTSTWNFINKIWNASRFVMMNIDKIPTNEEFENNFKKPDLSRNQIDLWILNKLSETQIQVKEAIDKYEFTIAGKVLYNFIWDDYCSWYIELAKAQIGENDLLNNEQKEFSKLTLGFVLKNILIMLHPFMPFVTEEIYQSFDLESSILKERWLEKEFNNEVESIKHIFDIITTLREFRANQNIKNSINLNVYLNISKSSFKEILNNEIEYIKLFIEKIVNCSLQINEINEQEFTSLPVKDYFLDIPNKDFFDKEKVLLETQEKVNELLKEIERSEKMLSNENFIKRAAPEKVEDEKRKYEDYKKQYILLLEKLNELKK</sequence>
<feature type="domain" description="Methionyl/Valyl/Leucyl/Isoleucyl-tRNA synthetase anticodon-binding" evidence="13">
    <location>
        <begin position="612"/>
        <end position="757"/>
    </location>
</feature>
<dbReference type="PROSITE" id="PS00178">
    <property type="entry name" value="AA_TRNA_LIGASE_I"/>
    <property type="match status" value="1"/>
</dbReference>
<dbReference type="PANTHER" id="PTHR11946:SF93">
    <property type="entry name" value="VALINE--TRNA LIGASE, CHLOROPLASTIC_MITOCHONDRIAL 2"/>
    <property type="match status" value="1"/>
</dbReference>
<comment type="domain">
    <text evidence="11">The C-terminal coiled-coil domain is crucial for aminoacylation activity.</text>
</comment>
<dbReference type="CDD" id="cd07962">
    <property type="entry name" value="Anticodon_Ia_Val"/>
    <property type="match status" value="1"/>
</dbReference>
<feature type="domain" description="Valyl-tRNA synthetase tRNA-binding arm" evidence="14">
    <location>
        <begin position="828"/>
        <end position="882"/>
    </location>
</feature>
<comment type="subcellular location">
    <subcellularLocation>
        <location evidence="1 11">Cytoplasm</location>
    </subcellularLocation>
</comment>
<keyword evidence="8 11" id="KW-0175">Coiled coil</keyword>
<evidence type="ECO:0000256" key="9">
    <source>
        <dbReference type="ARBA" id="ARBA00023146"/>
    </source>
</evidence>
<dbReference type="InterPro" id="IPR013155">
    <property type="entry name" value="M/V/L/I-tRNA-synth_anticd-bd"/>
</dbReference>
<dbReference type="Pfam" id="PF00133">
    <property type="entry name" value="tRNA-synt_1"/>
    <property type="match status" value="1"/>
</dbReference>
<feature type="domain" description="Aminoacyl-tRNA synthetase class Ia" evidence="12">
    <location>
        <begin position="18"/>
        <end position="562"/>
    </location>
</feature>
<evidence type="ECO:0000256" key="1">
    <source>
        <dbReference type="ARBA" id="ARBA00004496"/>
    </source>
</evidence>
<dbReference type="InterPro" id="IPR002303">
    <property type="entry name" value="Valyl-tRNA_ligase"/>
</dbReference>
<gene>
    <name evidence="11 15" type="primary">valS</name>
    <name evidence="15" type="ORF">SFLOR_v1c06180</name>
</gene>
<evidence type="ECO:0000256" key="6">
    <source>
        <dbReference type="ARBA" id="ARBA00022840"/>
    </source>
</evidence>
<keyword evidence="9 11" id="KW-0030">Aminoacyl-tRNA synthetase</keyword>
<dbReference type="InterPro" id="IPR002300">
    <property type="entry name" value="aa-tRNA-synth_Ia"/>
</dbReference>
<dbReference type="InterPro" id="IPR009080">
    <property type="entry name" value="tRNAsynth_Ia_anticodon-bd"/>
</dbReference>
<accession>A0A2K8SEI4</accession>
<evidence type="ECO:0000256" key="2">
    <source>
        <dbReference type="ARBA" id="ARBA00011245"/>
    </source>
</evidence>
<dbReference type="RefSeq" id="WP_100916646.1">
    <property type="nucleotide sequence ID" value="NZ_CP025057.1"/>
</dbReference>
<evidence type="ECO:0000256" key="4">
    <source>
        <dbReference type="ARBA" id="ARBA00022598"/>
    </source>
</evidence>
<evidence type="ECO:0000259" key="14">
    <source>
        <dbReference type="Pfam" id="PF10458"/>
    </source>
</evidence>
<dbReference type="HAMAP" id="MF_02004">
    <property type="entry name" value="Val_tRNA_synth_type1"/>
    <property type="match status" value="1"/>
</dbReference>
<proteinExistence type="inferred from homology"/>
<keyword evidence="3 11" id="KW-0963">Cytoplasm</keyword>
<dbReference type="SUPFAM" id="SSF47323">
    <property type="entry name" value="Anticodon-binding domain of a subclass of class I aminoacyl-tRNA synthetases"/>
    <property type="match status" value="1"/>
</dbReference>
<keyword evidence="4 11" id="KW-0436">Ligase</keyword>
<dbReference type="AlphaFoldDB" id="A0A2K8SEI4"/>
<dbReference type="Gene3D" id="3.40.50.620">
    <property type="entry name" value="HUPs"/>
    <property type="match status" value="2"/>
</dbReference>
<dbReference type="CDD" id="cd00817">
    <property type="entry name" value="ValRS_core"/>
    <property type="match status" value="1"/>
</dbReference>
<dbReference type="InterPro" id="IPR037118">
    <property type="entry name" value="Val-tRNA_synth_C_sf"/>
</dbReference>
<dbReference type="InterPro" id="IPR019499">
    <property type="entry name" value="Val-tRNA_synth_tRNA-bd"/>
</dbReference>
<comment type="subunit">
    <text evidence="2 11">Monomer.</text>
</comment>
<name>A0A2K8SEI4_9MOLU</name>
<dbReference type="SUPFAM" id="SSF46589">
    <property type="entry name" value="tRNA-binding arm"/>
    <property type="match status" value="1"/>
</dbReference>
<dbReference type="GO" id="GO:0002161">
    <property type="term" value="F:aminoacyl-tRNA deacylase activity"/>
    <property type="evidence" value="ECO:0007669"/>
    <property type="project" value="InterPro"/>
</dbReference>
<comment type="function">
    <text evidence="11">Catalyzes the attachment of valine to tRNA(Val). As ValRS can inadvertently accommodate and process structurally similar amino acids such as threonine, to avoid such errors, it has a 'posttransfer' editing activity that hydrolyzes mischarged Thr-tRNA(Val) in a tRNA-dependent manner.</text>
</comment>
<dbReference type="EMBL" id="CP025057">
    <property type="protein sequence ID" value="AUB31668.1"/>
    <property type="molecule type" value="Genomic_DNA"/>
</dbReference>
<dbReference type="InterPro" id="IPR033705">
    <property type="entry name" value="Anticodon_Ia_Val"/>
</dbReference>
<evidence type="ECO:0000313" key="15">
    <source>
        <dbReference type="EMBL" id="AUB31668.1"/>
    </source>
</evidence>
<comment type="catalytic activity">
    <reaction evidence="10 11">
        <text>tRNA(Val) + L-valine + ATP = L-valyl-tRNA(Val) + AMP + diphosphate</text>
        <dbReference type="Rhea" id="RHEA:10704"/>
        <dbReference type="Rhea" id="RHEA-COMP:9672"/>
        <dbReference type="Rhea" id="RHEA-COMP:9708"/>
        <dbReference type="ChEBI" id="CHEBI:30616"/>
        <dbReference type="ChEBI" id="CHEBI:33019"/>
        <dbReference type="ChEBI" id="CHEBI:57762"/>
        <dbReference type="ChEBI" id="CHEBI:78442"/>
        <dbReference type="ChEBI" id="CHEBI:78537"/>
        <dbReference type="ChEBI" id="CHEBI:456215"/>
        <dbReference type="EC" id="6.1.1.9"/>
    </reaction>
</comment>
<comment type="domain">
    <text evidence="11">ValRS has two distinct active sites: one for aminoacylation and one for editing. The misactivated threonine is translocated from the active site to the editing site.</text>
</comment>
<feature type="short sequence motif" description="'HIGH' region" evidence="11">
    <location>
        <begin position="45"/>
        <end position="55"/>
    </location>
</feature>
<dbReference type="NCBIfam" id="TIGR00422">
    <property type="entry name" value="valS"/>
    <property type="match status" value="1"/>
</dbReference>
<protein>
    <recommendedName>
        <fullName evidence="11">Valine--tRNA ligase</fullName>
        <ecNumber evidence="11">6.1.1.9</ecNumber>
    </recommendedName>
    <alternativeName>
        <fullName evidence="11">Valyl-tRNA synthetase</fullName>
        <shortName evidence="11">ValRS</shortName>
    </alternativeName>
</protein>
<dbReference type="NCBIfam" id="NF004349">
    <property type="entry name" value="PRK05729.1"/>
    <property type="match status" value="1"/>
</dbReference>
<organism evidence="15 16">
    <name type="scientific">Spiroplasma floricola 23-6</name>
    <dbReference type="NCBI Taxonomy" id="1336749"/>
    <lineage>
        <taxon>Bacteria</taxon>
        <taxon>Bacillati</taxon>
        <taxon>Mycoplasmatota</taxon>
        <taxon>Mollicutes</taxon>
        <taxon>Entomoplasmatales</taxon>
        <taxon>Spiroplasmataceae</taxon>
        <taxon>Spiroplasma</taxon>
    </lineage>
</organism>
<dbReference type="FunFam" id="3.40.50.620:FF:000032">
    <property type="entry name" value="Valine--tRNA ligase"/>
    <property type="match status" value="1"/>
</dbReference>
<evidence type="ECO:0000256" key="11">
    <source>
        <dbReference type="HAMAP-Rule" id="MF_02004"/>
    </source>
</evidence>
<keyword evidence="7 11" id="KW-0648">Protein biosynthesis</keyword>
<evidence type="ECO:0000256" key="8">
    <source>
        <dbReference type="ARBA" id="ARBA00023054"/>
    </source>
</evidence>
<dbReference type="EC" id="6.1.1.9" evidence="11"/>
<dbReference type="Proteomes" id="UP000231823">
    <property type="component" value="Chromosome"/>
</dbReference>
<keyword evidence="16" id="KW-1185">Reference proteome</keyword>
<evidence type="ECO:0000256" key="7">
    <source>
        <dbReference type="ARBA" id="ARBA00022917"/>
    </source>
</evidence>
<feature type="coiled-coil region" evidence="11">
    <location>
        <begin position="822"/>
        <end position="877"/>
    </location>
</feature>
<dbReference type="GO" id="GO:0005524">
    <property type="term" value="F:ATP binding"/>
    <property type="evidence" value="ECO:0007669"/>
    <property type="project" value="UniProtKB-UniRule"/>
</dbReference>
<dbReference type="InterPro" id="IPR001412">
    <property type="entry name" value="aa-tRNA-synth_I_CS"/>
</dbReference>
<dbReference type="GO" id="GO:0004832">
    <property type="term" value="F:valine-tRNA ligase activity"/>
    <property type="evidence" value="ECO:0007669"/>
    <property type="project" value="UniProtKB-UniRule"/>
</dbReference>
<dbReference type="InterPro" id="IPR014729">
    <property type="entry name" value="Rossmann-like_a/b/a_fold"/>
</dbReference>
<keyword evidence="5 11" id="KW-0547">Nucleotide-binding</keyword>
<dbReference type="Pfam" id="PF10458">
    <property type="entry name" value="Val_tRNA-synt_C"/>
    <property type="match status" value="1"/>
</dbReference>
<evidence type="ECO:0000256" key="3">
    <source>
        <dbReference type="ARBA" id="ARBA00022490"/>
    </source>
</evidence>
<dbReference type="FunFam" id="3.40.50.620:FF:000098">
    <property type="entry name" value="Valine--tRNA ligase"/>
    <property type="match status" value="1"/>
</dbReference>
<reference evidence="15 16" key="1">
    <citation type="submission" date="2017-12" db="EMBL/GenBank/DDBJ databases">
        <title>Complete genome sequence of Spiroplasma floricola 23-6 (ATCC 29989).</title>
        <authorList>
            <person name="Tsai Y.-M."/>
            <person name="Wu P.-S."/>
            <person name="Lo W.-S."/>
            <person name="Kuo C.-H."/>
        </authorList>
    </citation>
    <scope>NUCLEOTIDE SEQUENCE [LARGE SCALE GENOMIC DNA]</scope>
    <source>
        <strain evidence="15 16">23-6</strain>
    </source>
</reference>
<evidence type="ECO:0000256" key="5">
    <source>
        <dbReference type="ARBA" id="ARBA00022741"/>
    </source>
</evidence>
<dbReference type="InterPro" id="IPR010978">
    <property type="entry name" value="tRNA-bd_arm"/>
</dbReference>
<dbReference type="PANTHER" id="PTHR11946">
    <property type="entry name" value="VALYL-TRNA SYNTHETASES"/>
    <property type="match status" value="1"/>
</dbReference>
<dbReference type="InterPro" id="IPR009008">
    <property type="entry name" value="Val/Leu/Ile-tRNA-synth_edit"/>
</dbReference>
<comment type="similarity">
    <text evidence="11">Belongs to the class-I aminoacyl-tRNA synthetase family. ValS type 1 subfamily.</text>
</comment>
<dbReference type="SUPFAM" id="SSF52374">
    <property type="entry name" value="Nucleotidylyl transferase"/>
    <property type="match status" value="1"/>
</dbReference>
<dbReference type="Pfam" id="PF08264">
    <property type="entry name" value="Anticodon_1"/>
    <property type="match status" value="1"/>
</dbReference>
<evidence type="ECO:0000259" key="12">
    <source>
        <dbReference type="Pfam" id="PF00133"/>
    </source>
</evidence>
<evidence type="ECO:0000256" key="10">
    <source>
        <dbReference type="ARBA" id="ARBA00047552"/>
    </source>
</evidence>
<evidence type="ECO:0000259" key="13">
    <source>
        <dbReference type="Pfam" id="PF08264"/>
    </source>
</evidence>
<evidence type="ECO:0000313" key="16">
    <source>
        <dbReference type="Proteomes" id="UP000231823"/>
    </source>
</evidence>
<dbReference type="GO" id="GO:0006438">
    <property type="term" value="P:valyl-tRNA aminoacylation"/>
    <property type="evidence" value="ECO:0007669"/>
    <property type="project" value="UniProtKB-UniRule"/>
</dbReference>
<dbReference type="Gene3D" id="3.90.740.10">
    <property type="entry name" value="Valyl/Leucyl/Isoleucyl-tRNA synthetase, editing domain"/>
    <property type="match status" value="1"/>
</dbReference>
<dbReference type="Gene3D" id="1.10.287.380">
    <property type="entry name" value="Valyl-tRNA synthetase, C-terminal domain"/>
    <property type="match status" value="1"/>
</dbReference>
<feature type="short sequence motif" description="'KMSKS' region" evidence="11">
    <location>
        <begin position="523"/>
        <end position="527"/>
    </location>
</feature>